<reference evidence="1 2" key="1">
    <citation type="journal article" date="2010" name="Nature">
        <title>Genome sequencing and analysis of the model grass Brachypodium distachyon.</title>
        <authorList>
            <consortium name="International Brachypodium Initiative"/>
        </authorList>
    </citation>
    <scope>NUCLEOTIDE SEQUENCE [LARGE SCALE GENOMIC DNA]</scope>
    <source>
        <strain evidence="1 2">Bd21</strain>
    </source>
</reference>
<reference evidence="1" key="2">
    <citation type="submission" date="2017-06" db="EMBL/GenBank/DDBJ databases">
        <title>WGS assembly of Brachypodium distachyon.</title>
        <authorList>
            <consortium name="The International Brachypodium Initiative"/>
            <person name="Lucas S."/>
            <person name="Harmon-Smith M."/>
            <person name="Lail K."/>
            <person name="Tice H."/>
            <person name="Grimwood J."/>
            <person name="Bruce D."/>
            <person name="Barry K."/>
            <person name="Shu S."/>
            <person name="Lindquist E."/>
            <person name="Wang M."/>
            <person name="Pitluck S."/>
            <person name="Vogel J.P."/>
            <person name="Garvin D.F."/>
            <person name="Mockler T.C."/>
            <person name="Schmutz J."/>
            <person name="Rokhsar D."/>
            <person name="Bevan M.W."/>
        </authorList>
    </citation>
    <scope>NUCLEOTIDE SEQUENCE</scope>
    <source>
        <strain evidence="1">Bd21</strain>
    </source>
</reference>
<dbReference type="InParanoid" id="A0A2K2DFA6"/>
<proteinExistence type="predicted"/>
<protein>
    <submittedName>
        <fullName evidence="1 2">Uncharacterized protein</fullName>
    </submittedName>
</protein>
<name>A0A2K2DFA6_BRADI</name>
<evidence type="ECO:0000313" key="1">
    <source>
        <dbReference type="EMBL" id="PNT72976.1"/>
    </source>
</evidence>
<dbReference type="Proteomes" id="UP000008810">
    <property type="component" value="Chromosome 2"/>
</dbReference>
<evidence type="ECO:0000313" key="2">
    <source>
        <dbReference type="EnsemblPlants" id="PNT72976"/>
    </source>
</evidence>
<dbReference type="EMBL" id="CM000881">
    <property type="protein sequence ID" value="PNT72976.1"/>
    <property type="molecule type" value="Genomic_DNA"/>
</dbReference>
<dbReference type="EnsemblPlants" id="PNT72976">
    <property type="protein sequence ID" value="PNT72976"/>
    <property type="gene ID" value="BRADI_2g51755v3"/>
</dbReference>
<reference evidence="2" key="3">
    <citation type="submission" date="2018-08" db="UniProtKB">
        <authorList>
            <consortium name="EnsemblPlants"/>
        </authorList>
    </citation>
    <scope>IDENTIFICATION</scope>
    <source>
        <strain evidence="2">cv. Bd21</strain>
    </source>
</reference>
<evidence type="ECO:0000313" key="3">
    <source>
        <dbReference type="Proteomes" id="UP000008810"/>
    </source>
</evidence>
<gene>
    <name evidence="1" type="ORF">BRADI_2g51755v3</name>
</gene>
<dbReference type="AlphaFoldDB" id="A0A2K2DFA6"/>
<accession>A0A2K2DFA6</accession>
<dbReference type="Gramene" id="PNT72976">
    <property type="protein sequence ID" value="PNT72976"/>
    <property type="gene ID" value="BRADI_2g51755v3"/>
</dbReference>
<sequence length="128" mass="13897">MFQTSVLDKRSYAWLASRALSISRRLSGPGTSASLSLLAQTSDRVRQPRNCGVAREGLQRGGSLDELNQQAGAALQFFLDGSAVCCWLDHNQFGPVPKMESCRRLTTPTLASLVRSMNIHMQAAAFGP</sequence>
<keyword evidence="3" id="KW-1185">Reference proteome</keyword>
<organism evidence="1">
    <name type="scientific">Brachypodium distachyon</name>
    <name type="common">Purple false brome</name>
    <name type="synonym">Trachynia distachya</name>
    <dbReference type="NCBI Taxonomy" id="15368"/>
    <lineage>
        <taxon>Eukaryota</taxon>
        <taxon>Viridiplantae</taxon>
        <taxon>Streptophyta</taxon>
        <taxon>Embryophyta</taxon>
        <taxon>Tracheophyta</taxon>
        <taxon>Spermatophyta</taxon>
        <taxon>Magnoliopsida</taxon>
        <taxon>Liliopsida</taxon>
        <taxon>Poales</taxon>
        <taxon>Poaceae</taxon>
        <taxon>BOP clade</taxon>
        <taxon>Pooideae</taxon>
        <taxon>Stipodae</taxon>
        <taxon>Brachypodieae</taxon>
        <taxon>Brachypodium</taxon>
    </lineage>
</organism>